<dbReference type="InterPro" id="IPR037185">
    <property type="entry name" value="EmrE-like"/>
</dbReference>
<feature type="transmembrane region" description="Helical" evidence="7">
    <location>
        <begin position="126"/>
        <end position="143"/>
    </location>
</feature>
<dbReference type="InterPro" id="IPR000620">
    <property type="entry name" value="EamA_dom"/>
</dbReference>
<feature type="transmembrane region" description="Helical" evidence="7">
    <location>
        <begin position="217"/>
        <end position="235"/>
    </location>
</feature>
<feature type="domain" description="EamA" evidence="8">
    <location>
        <begin position="156"/>
        <end position="287"/>
    </location>
</feature>
<feature type="transmembrane region" description="Helical" evidence="7">
    <location>
        <begin position="272"/>
        <end position="291"/>
    </location>
</feature>
<comment type="similarity">
    <text evidence="2">Belongs to the EamA transporter family.</text>
</comment>
<reference evidence="9" key="1">
    <citation type="submission" date="2022-10" db="EMBL/GenBank/DDBJ databases">
        <title>The complete genomes of actinobacterial strains from the NBC collection.</title>
        <authorList>
            <person name="Joergensen T.S."/>
            <person name="Alvarez Arevalo M."/>
            <person name="Sterndorff E.B."/>
            <person name="Faurdal D."/>
            <person name="Vuksanovic O."/>
            <person name="Mourched A.-S."/>
            <person name="Charusanti P."/>
            <person name="Shaw S."/>
            <person name="Blin K."/>
            <person name="Weber T."/>
        </authorList>
    </citation>
    <scope>NUCLEOTIDE SEQUENCE</scope>
    <source>
        <strain evidence="9">NBC_01482</strain>
    </source>
</reference>
<dbReference type="EMBL" id="CP109441">
    <property type="protein sequence ID" value="WUV43236.1"/>
    <property type="molecule type" value="Genomic_DNA"/>
</dbReference>
<feature type="transmembrane region" description="Helical" evidence="7">
    <location>
        <begin position="101"/>
        <end position="119"/>
    </location>
</feature>
<proteinExistence type="inferred from homology"/>
<dbReference type="Gene3D" id="1.10.3730.20">
    <property type="match status" value="1"/>
</dbReference>
<feature type="transmembrane region" description="Helical" evidence="7">
    <location>
        <begin position="155"/>
        <end position="175"/>
    </location>
</feature>
<evidence type="ECO:0000259" key="8">
    <source>
        <dbReference type="Pfam" id="PF00892"/>
    </source>
</evidence>
<evidence type="ECO:0000256" key="4">
    <source>
        <dbReference type="ARBA" id="ARBA00022989"/>
    </source>
</evidence>
<dbReference type="PANTHER" id="PTHR32322">
    <property type="entry name" value="INNER MEMBRANE TRANSPORTER"/>
    <property type="match status" value="1"/>
</dbReference>
<organism evidence="9 10">
    <name type="scientific">Nocardia vinacea</name>
    <dbReference type="NCBI Taxonomy" id="96468"/>
    <lineage>
        <taxon>Bacteria</taxon>
        <taxon>Bacillati</taxon>
        <taxon>Actinomycetota</taxon>
        <taxon>Actinomycetes</taxon>
        <taxon>Mycobacteriales</taxon>
        <taxon>Nocardiaceae</taxon>
        <taxon>Nocardia</taxon>
    </lineage>
</organism>
<feature type="transmembrane region" description="Helical" evidence="7">
    <location>
        <begin position="74"/>
        <end position="95"/>
    </location>
</feature>
<keyword evidence="4 7" id="KW-1133">Transmembrane helix</keyword>
<evidence type="ECO:0000256" key="7">
    <source>
        <dbReference type="SAM" id="Phobius"/>
    </source>
</evidence>
<dbReference type="RefSeq" id="WP_329405779.1">
    <property type="nucleotide sequence ID" value="NZ_CP109441.1"/>
</dbReference>
<evidence type="ECO:0000256" key="6">
    <source>
        <dbReference type="SAM" id="MobiDB-lite"/>
    </source>
</evidence>
<dbReference type="Pfam" id="PF00892">
    <property type="entry name" value="EamA"/>
    <property type="match status" value="2"/>
</dbReference>
<dbReference type="Proteomes" id="UP001432062">
    <property type="component" value="Chromosome"/>
</dbReference>
<keyword evidence="10" id="KW-1185">Reference proteome</keyword>
<evidence type="ECO:0000256" key="3">
    <source>
        <dbReference type="ARBA" id="ARBA00022692"/>
    </source>
</evidence>
<keyword evidence="3 7" id="KW-0812">Transmembrane</keyword>
<evidence type="ECO:0000256" key="5">
    <source>
        <dbReference type="ARBA" id="ARBA00023136"/>
    </source>
</evidence>
<name>A0ABZ1YMM2_9NOCA</name>
<dbReference type="InterPro" id="IPR050638">
    <property type="entry name" value="AA-Vitamin_Transporters"/>
</dbReference>
<gene>
    <name evidence="9" type="ORF">OG563_28900</name>
</gene>
<comment type="subcellular location">
    <subcellularLocation>
        <location evidence="1">Membrane</location>
        <topology evidence="1">Multi-pass membrane protein</topology>
    </subcellularLocation>
</comment>
<dbReference type="SUPFAM" id="SSF103481">
    <property type="entry name" value="Multidrug resistance efflux transporter EmrE"/>
    <property type="match status" value="2"/>
</dbReference>
<evidence type="ECO:0000256" key="2">
    <source>
        <dbReference type="ARBA" id="ARBA00007362"/>
    </source>
</evidence>
<protein>
    <submittedName>
        <fullName evidence="9">DMT family transporter</fullName>
    </submittedName>
</protein>
<evidence type="ECO:0000256" key="1">
    <source>
        <dbReference type="ARBA" id="ARBA00004141"/>
    </source>
</evidence>
<dbReference type="PANTHER" id="PTHR32322:SF2">
    <property type="entry name" value="EAMA DOMAIN-CONTAINING PROTEIN"/>
    <property type="match status" value="1"/>
</dbReference>
<keyword evidence="5 7" id="KW-0472">Membrane</keyword>
<evidence type="ECO:0000313" key="9">
    <source>
        <dbReference type="EMBL" id="WUV43236.1"/>
    </source>
</evidence>
<sequence>MDERRTRILAICSIVTAALFWSSSYAVTKQVLADVGPLTIGAIRFTLAAVLLGIMVRMRRNPVARPDARQRRMIYLSGVLGITVYFVLENIGVELSTASDASLIVATYPLMTMLVELVVFRAGMPLLRVGGVLLATAGAFLVVRNGAEVGGSGRWLGDVLLLLGGLVWAGYNVLGKYAGRGQDAVNLTYYQTMAGAAGFLLASLLEIGDWRVPDATASALLAYLAVACSVGGFLLYNYGLRRMTSSVAVNILNLVPVFGVLGAVTINGETVRLGQVFGGVIIVAGVTVGLIERRTRSRKPRFPSRSQSASAHTATHAPRLLMDRRSPLRAKRIQTLWRETQCTKAPFGDCNAIASRDAESASAEVMRKQSSEISKSFAIRFSGPWLLRAPATT</sequence>
<feature type="transmembrane region" description="Helical" evidence="7">
    <location>
        <begin position="247"/>
        <end position="266"/>
    </location>
</feature>
<feature type="transmembrane region" description="Helical" evidence="7">
    <location>
        <begin position="36"/>
        <end position="54"/>
    </location>
</feature>
<feature type="transmembrane region" description="Helical" evidence="7">
    <location>
        <begin position="187"/>
        <end position="205"/>
    </location>
</feature>
<accession>A0ABZ1YMM2</accession>
<evidence type="ECO:0000313" key="10">
    <source>
        <dbReference type="Proteomes" id="UP001432062"/>
    </source>
</evidence>
<feature type="region of interest" description="Disordered" evidence="6">
    <location>
        <begin position="297"/>
        <end position="316"/>
    </location>
</feature>
<feature type="domain" description="EamA" evidence="8">
    <location>
        <begin position="9"/>
        <end position="143"/>
    </location>
</feature>